<evidence type="ECO:0000313" key="2">
    <source>
        <dbReference type="Proteomes" id="UP000467305"/>
    </source>
</evidence>
<dbReference type="EMBL" id="WAAU01000024">
    <property type="protein sequence ID" value="KAB1155213.1"/>
    <property type="molecule type" value="Genomic_DNA"/>
</dbReference>
<proteinExistence type="predicted"/>
<dbReference type="AlphaFoldDB" id="A0A7J5ACK6"/>
<dbReference type="Proteomes" id="UP000467305">
    <property type="component" value="Unassembled WGS sequence"/>
</dbReference>
<dbReference type="RefSeq" id="WP_150900323.1">
    <property type="nucleotide sequence ID" value="NZ_WAAU01000024.1"/>
</dbReference>
<accession>A0A7J5ACK6</accession>
<organism evidence="1 2">
    <name type="scientific">Tenacibaculum aiptasiae</name>
    <dbReference type="NCBI Taxonomy" id="426481"/>
    <lineage>
        <taxon>Bacteria</taxon>
        <taxon>Pseudomonadati</taxon>
        <taxon>Bacteroidota</taxon>
        <taxon>Flavobacteriia</taxon>
        <taxon>Flavobacteriales</taxon>
        <taxon>Flavobacteriaceae</taxon>
        <taxon>Tenacibaculum</taxon>
    </lineage>
</organism>
<protein>
    <submittedName>
        <fullName evidence="1">Uncharacterized protein</fullName>
    </submittedName>
</protein>
<name>A0A7J5ACK6_9FLAO</name>
<reference evidence="1 2" key="1">
    <citation type="submission" date="2019-09" db="EMBL/GenBank/DDBJ databases">
        <authorList>
            <person name="Cao W.R."/>
        </authorList>
    </citation>
    <scope>NUCLEOTIDE SEQUENCE [LARGE SCALE GENOMIC DNA]</scope>
    <source>
        <strain evidence="2">a4</strain>
    </source>
</reference>
<keyword evidence="2" id="KW-1185">Reference proteome</keyword>
<gene>
    <name evidence="1" type="ORF">F7018_12100</name>
</gene>
<comment type="caution">
    <text evidence="1">The sequence shown here is derived from an EMBL/GenBank/DDBJ whole genome shotgun (WGS) entry which is preliminary data.</text>
</comment>
<evidence type="ECO:0000313" key="1">
    <source>
        <dbReference type="EMBL" id="KAB1155213.1"/>
    </source>
</evidence>
<dbReference type="OrthoDB" id="1274006at2"/>
<sequence>MKKIFFVFLLLSATVFGQKNVNNYEYVIVPVRFDFVKKKDQYKTSSLTKFLFNKYGFKAFLSNESFPEGLIKNRCKALIGTVKDDSGMFNTKSIIELRDCYNNLIYTSKEGKSSNKDYKKAYHEAIRNAFKSIEKLKYKYTPVSNENEVAVVEESQVVVKTPKAIKVKKNIKNDTKVVTNPILYAQPINTGYQIIDSKPKVVFKILKTNVKDVYVIQNKNGILYKNGNIWIAEYYKGEENVIEKYQIKF</sequence>